<feature type="transmembrane region" description="Helical" evidence="5">
    <location>
        <begin position="315"/>
        <end position="336"/>
    </location>
</feature>
<dbReference type="InterPro" id="IPR052185">
    <property type="entry name" value="IPC_Synthase-Related"/>
</dbReference>
<evidence type="ECO:0000313" key="8">
    <source>
        <dbReference type="Proteomes" id="UP000248795"/>
    </source>
</evidence>
<dbReference type="Proteomes" id="UP000248795">
    <property type="component" value="Unassembled WGS sequence"/>
</dbReference>
<accession>A0A2W2ATY9</accession>
<name>A0A2W2ATY9_9HYPH</name>
<evidence type="ECO:0000256" key="5">
    <source>
        <dbReference type="SAM" id="Phobius"/>
    </source>
</evidence>
<feature type="transmembrane region" description="Helical" evidence="5">
    <location>
        <begin position="24"/>
        <end position="47"/>
    </location>
</feature>
<feature type="domain" description="Inositolphosphotransferase Aur1/Ipt1" evidence="6">
    <location>
        <begin position="153"/>
        <end position="355"/>
    </location>
</feature>
<feature type="transmembrane region" description="Helical" evidence="5">
    <location>
        <begin position="215"/>
        <end position="236"/>
    </location>
</feature>
<keyword evidence="8" id="KW-1185">Reference proteome</keyword>
<feature type="transmembrane region" description="Helical" evidence="5">
    <location>
        <begin position="285"/>
        <end position="308"/>
    </location>
</feature>
<proteinExistence type="predicted"/>
<dbReference type="EMBL" id="QKVK01000001">
    <property type="protein sequence ID" value="PZF78725.1"/>
    <property type="molecule type" value="Genomic_DNA"/>
</dbReference>
<evidence type="ECO:0000256" key="1">
    <source>
        <dbReference type="ARBA" id="ARBA00004141"/>
    </source>
</evidence>
<dbReference type="PANTHER" id="PTHR31310:SF7">
    <property type="entry name" value="PA-PHOSPHATASE RELATED-FAMILY PROTEIN DDB_G0268928"/>
    <property type="match status" value="1"/>
</dbReference>
<keyword evidence="3 5" id="KW-1133">Transmembrane helix</keyword>
<evidence type="ECO:0000256" key="4">
    <source>
        <dbReference type="ARBA" id="ARBA00023136"/>
    </source>
</evidence>
<evidence type="ECO:0000256" key="3">
    <source>
        <dbReference type="ARBA" id="ARBA00022989"/>
    </source>
</evidence>
<dbReference type="AlphaFoldDB" id="A0A2W2ATY9"/>
<reference evidence="8" key="1">
    <citation type="submission" date="2018-06" db="EMBL/GenBank/DDBJ databases">
        <title>Aestuariibacter litoralis strain KCTC 52945T.</title>
        <authorList>
            <person name="Li X."/>
            <person name="Salam N."/>
            <person name="Li J.-L."/>
            <person name="Chen Y.-M."/>
            <person name="Yang Z.-W."/>
            <person name="Zhang L.-Y."/>
            <person name="Han M.-X."/>
            <person name="Xiao M."/>
            <person name="Li W.-J."/>
        </authorList>
    </citation>
    <scope>NUCLEOTIDE SEQUENCE [LARGE SCALE GENOMIC DNA]</scope>
    <source>
        <strain evidence="8">KCTC 52945</strain>
    </source>
</reference>
<evidence type="ECO:0000256" key="2">
    <source>
        <dbReference type="ARBA" id="ARBA00022692"/>
    </source>
</evidence>
<dbReference type="RefSeq" id="WP_111196053.1">
    <property type="nucleotide sequence ID" value="NZ_QKVK01000001.1"/>
</dbReference>
<protein>
    <submittedName>
        <fullName evidence="7">Inositol phosphorylceramide synthase</fullName>
    </submittedName>
</protein>
<feature type="transmembrane region" description="Helical" evidence="5">
    <location>
        <begin position="120"/>
        <end position="137"/>
    </location>
</feature>
<comment type="subcellular location">
    <subcellularLocation>
        <location evidence="1">Membrane</location>
        <topology evidence="1">Multi-pass membrane protein</topology>
    </subcellularLocation>
</comment>
<dbReference type="Pfam" id="PF14378">
    <property type="entry name" value="PAP2_3"/>
    <property type="match status" value="1"/>
</dbReference>
<feature type="transmembrane region" description="Helical" evidence="5">
    <location>
        <begin position="174"/>
        <end position="203"/>
    </location>
</feature>
<dbReference type="GO" id="GO:0016020">
    <property type="term" value="C:membrane"/>
    <property type="evidence" value="ECO:0007669"/>
    <property type="project" value="UniProtKB-SubCell"/>
</dbReference>
<gene>
    <name evidence="7" type="ORF">DK847_02665</name>
</gene>
<evidence type="ECO:0000259" key="6">
    <source>
        <dbReference type="Pfam" id="PF14378"/>
    </source>
</evidence>
<comment type="caution">
    <text evidence="7">The sequence shown here is derived from an EMBL/GenBank/DDBJ whole genome shotgun (WGS) entry which is preliminary data.</text>
</comment>
<sequence>MIAVTSVQATRLSHLAARWFRDRAVALLSGFRTHFTIYVLCVGTYLAGLVQSHLLGEPLSLGLAGLASTAALILVAGIVSWRLFAKLVRLWRSGYSGSPTLALIDDLFNGILTPGRISNGFHVLIATGIFAIGFTNIKSNIPRANPFSWDETFMLLDRSLHFGLLPHQWLMPLFGYPLVTLFMNVAYNLWFFMMMGFVIWQGYRDRDTVLRQQFLLAYVLLWITGTILMGTIFSSAGPCFYSRVALGPDPYHGLMSYLRWTNALYPIWAVTTQDMVWDSYVTSKGVISGISAMPSMHVGSSVLFFLCARASGLRWLAWFSGVFAVLIMLGSVLLAWHYAVDGYAGALIALACWWLAGWWVTRGPLSFRPS</sequence>
<keyword evidence="4 5" id="KW-0472">Membrane</keyword>
<keyword evidence="2 5" id="KW-0812">Transmembrane</keyword>
<feature type="transmembrane region" description="Helical" evidence="5">
    <location>
        <begin position="59"/>
        <end position="84"/>
    </location>
</feature>
<organism evidence="7 8">
    <name type="scientific">Aestuariivirga litoralis</name>
    <dbReference type="NCBI Taxonomy" id="2650924"/>
    <lineage>
        <taxon>Bacteria</taxon>
        <taxon>Pseudomonadati</taxon>
        <taxon>Pseudomonadota</taxon>
        <taxon>Alphaproteobacteria</taxon>
        <taxon>Hyphomicrobiales</taxon>
        <taxon>Aestuariivirgaceae</taxon>
        <taxon>Aestuariivirga</taxon>
    </lineage>
</organism>
<evidence type="ECO:0000313" key="7">
    <source>
        <dbReference type="EMBL" id="PZF78725.1"/>
    </source>
</evidence>
<dbReference type="PANTHER" id="PTHR31310">
    <property type="match status" value="1"/>
</dbReference>
<feature type="transmembrane region" description="Helical" evidence="5">
    <location>
        <begin position="342"/>
        <end position="361"/>
    </location>
</feature>
<dbReference type="InterPro" id="IPR026841">
    <property type="entry name" value="Aur1/Ipt1"/>
</dbReference>